<sequence length="270" mass="31303">MLIVPTEMELVLEQTQQGTSYEVLLGGPSVVCLLHFPVVFRTMESAGVGARSTDFLIWRRVFPSYLDGQPITGLDIANMIVDQSFAQLYDDDDVSLCCLGILQLVILGVESRRVVPGWMLRLANDRVAWNKYPWGSYSWILESFRVTAISCFDRYNRYPRVAAWSKKKGMFLGHMVIPFFQTIMRLDRTGGFLVRHTLTALLVKLNEYPENVRLTVLMKLQEALDEEAILEEQMLALMHRFADRFTDRRDELLRSMEEKRQLMTNYRNMS</sequence>
<accession>A0A6L2JZR1</accession>
<dbReference type="AlphaFoldDB" id="A0A6L2JZR1"/>
<comment type="caution">
    <text evidence="2">The sequence shown here is derived from an EMBL/GenBank/DDBJ whole genome shotgun (WGS) entry which is preliminary data.</text>
</comment>
<evidence type="ECO:0000313" key="2">
    <source>
        <dbReference type="EMBL" id="GEU42526.1"/>
    </source>
</evidence>
<feature type="coiled-coil region" evidence="1">
    <location>
        <begin position="220"/>
        <end position="269"/>
    </location>
</feature>
<keyword evidence="1" id="KW-0175">Coiled coil</keyword>
<name>A0A6L2JZR1_TANCI</name>
<reference evidence="2" key="1">
    <citation type="journal article" date="2019" name="Sci. Rep.">
        <title>Draft genome of Tanacetum cinerariifolium, the natural source of mosquito coil.</title>
        <authorList>
            <person name="Yamashiro T."/>
            <person name="Shiraishi A."/>
            <person name="Satake H."/>
            <person name="Nakayama K."/>
        </authorList>
    </citation>
    <scope>NUCLEOTIDE SEQUENCE</scope>
</reference>
<evidence type="ECO:0000256" key="1">
    <source>
        <dbReference type="SAM" id="Coils"/>
    </source>
</evidence>
<proteinExistence type="predicted"/>
<dbReference type="EMBL" id="BKCJ010001581">
    <property type="protein sequence ID" value="GEU42526.1"/>
    <property type="molecule type" value="Genomic_DNA"/>
</dbReference>
<gene>
    <name evidence="2" type="ORF">Tci_014504</name>
</gene>
<organism evidence="2">
    <name type="scientific">Tanacetum cinerariifolium</name>
    <name type="common">Dalmatian daisy</name>
    <name type="synonym">Chrysanthemum cinerariifolium</name>
    <dbReference type="NCBI Taxonomy" id="118510"/>
    <lineage>
        <taxon>Eukaryota</taxon>
        <taxon>Viridiplantae</taxon>
        <taxon>Streptophyta</taxon>
        <taxon>Embryophyta</taxon>
        <taxon>Tracheophyta</taxon>
        <taxon>Spermatophyta</taxon>
        <taxon>Magnoliopsida</taxon>
        <taxon>eudicotyledons</taxon>
        <taxon>Gunneridae</taxon>
        <taxon>Pentapetalae</taxon>
        <taxon>asterids</taxon>
        <taxon>campanulids</taxon>
        <taxon>Asterales</taxon>
        <taxon>Asteraceae</taxon>
        <taxon>Asteroideae</taxon>
        <taxon>Anthemideae</taxon>
        <taxon>Anthemidinae</taxon>
        <taxon>Tanacetum</taxon>
    </lineage>
</organism>
<protein>
    <submittedName>
        <fullName evidence="2">Phospholipase-like protein</fullName>
    </submittedName>
</protein>